<dbReference type="HOGENOM" id="CLU_003041_1_3_6"/>
<evidence type="ECO:0000256" key="4">
    <source>
        <dbReference type="ARBA" id="ARBA00022840"/>
    </source>
</evidence>
<gene>
    <name evidence="12" type="primary">SRMB</name>
    <name evidence="12" type="ordered locus">PBPRB0982</name>
</gene>
<dbReference type="KEGG" id="ppr:PBPRB0982"/>
<dbReference type="InterPro" id="IPR014014">
    <property type="entry name" value="RNA_helicase_DEAD_Q_motif"/>
</dbReference>
<evidence type="ECO:0000256" key="2">
    <source>
        <dbReference type="ARBA" id="ARBA00022801"/>
    </source>
</evidence>
<keyword evidence="13" id="KW-1185">Reference proteome</keyword>
<dbReference type="InterPro" id="IPR014001">
    <property type="entry name" value="Helicase_ATP-bd"/>
</dbReference>
<feature type="short sequence motif" description="Q motif" evidence="6">
    <location>
        <begin position="28"/>
        <end position="56"/>
    </location>
</feature>
<feature type="domain" description="Helicase ATP-binding" evidence="9">
    <location>
        <begin position="59"/>
        <end position="234"/>
    </location>
</feature>
<dbReference type="CDD" id="cd00268">
    <property type="entry name" value="DEADc"/>
    <property type="match status" value="1"/>
</dbReference>
<dbReference type="Gene3D" id="3.40.50.300">
    <property type="entry name" value="P-loop containing nucleotide triphosphate hydrolases"/>
    <property type="match status" value="2"/>
</dbReference>
<feature type="compositionally biased region" description="Low complexity" evidence="8">
    <location>
        <begin position="428"/>
        <end position="438"/>
    </location>
</feature>
<dbReference type="Pfam" id="PF00271">
    <property type="entry name" value="Helicase_C"/>
    <property type="match status" value="1"/>
</dbReference>
<protein>
    <submittedName>
        <fullName evidence="12">ATP-dependent RNA helicase</fullName>
    </submittedName>
</protein>
<dbReference type="GO" id="GO:0005829">
    <property type="term" value="C:cytosol"/>
    <property type="evidence" value="ECO:0007669"/>
    <property type="project" value="TreeGrafter"/>
</dbReference>
<evidence type="ECO:0000259" key="10">
    <source>
        <dbReference type="PROSITE" id="PS51194"/>
    </source>
</evidence>
<evidence type="ECO:0000259" key="11">
    <source>
        <dbReference type="PROSITE" id="PS51195"/>
    </source>
</evidence>
<feature type="domain" description="DEAD-box RNA helicase Q" evidence="11">
    <location>
        <begin position="28"/>
        <end position="56"/>
    </location>
</feature>
<keyword evidence="1 7" id="KW-0547">Nucleotide-binding</keyword>
<reference evidence="13" key="1">
    <citation type="journal article" date="2005" name="Science">
        <title>Life at depth: Photobacterium profundum genome sequence and expression analysis.</title>
        <authorList>
            <person name="Vezzi A."/>
            <person name="Campanaro S."/>
            <person name="D'Angelo M."/>
            <person name="Simonato F."/>
            <person name="Vitulo N."/>
            <person name="Lauro F.M."/>
            <person name="Cestaro A."/>
            <person name="Malacrida G."/>
            <person name="Simionati B."/>
            <person name="Cannata N."/>
            <person name="Romualdi C."/>
            <person name="Bartlett D.H."/>
            <person name="Valle G."/>
        </authorList>
    </citation>
    <scope>NUCLEOTIDE SEQUENCE [LARGE SCALE GENOMIC DNA]</scope>
    <source>
        <strain evidence="13">ATCC BAA-1253 / SS9</strain>
    </source>
</reference>
<dbReference type="PROSITE" id="PS51195">
    <property type="entry name" value="Q_MOTIF"/>
    <property type="match status" value="1"/>
</dbReference>
<dbReference type="STRING" id="298386.PBPRB0982"/>
<evidence type="ECO:0000256" key="7">
    <source>
        <dbReference type="RuleBase" id="RU000492"/>
    </source>
</evidence>
<dbReference type="PROSITE" id="PS00039">
    <property type="entry name" value="DEAD_ATP_HELICASE"/>
    <property type="match status" value="1"/>
</dbReference>
<dbReference type="EMBL" id="CR378678">
    <property type="protein sequence ID" value="CAG22854.1"/>
    <property type="molecule type" value="Genomic_DNA"/>
</dbReference>
<accession>Q6LIM6</accession>
<dbReference type="Pfam" id="PF00270">
    <property type="entry name" value="DEAD"/>
    <property type="match status" value="1"/>
</dbReference>
<dbReference type="InterPro" id="IPR050079">
    <property type="entry name" value="DEAD_box_RNA_helicase"/>
</dbReference>
<organism evidence="12 13">
    <name type="scientific">Photobacterium profundum (strain SS9)</name>
    <dbReference type="NCBI Taxonomy" id="298386"/>
    <lineage>
        <taxon>Bacteria</taxon>
        <taxon>Pseudomonadati</taxon>
        <taxon>Pseudomonadota</taxon>
        <taxon>Gammaproteobacteria</taxon>
        <taxon>Vibrionales</taxon>
        <taxon>Vibrionaceae</taxon>
        <taxon>Photobacterium</taxon>
    </lineage>
</organism>
<dbReference type="PROSITE" id="PS51194">
    <property type="entry name" value="HELICASE_CTER"/>
    <property type="match status" value="1"/>
</dbReference>
<dbReference type="AlphaFoldDB" id="Q6LIM6"/>
<evidence type="ECO:0000256" key="6">
    <source>
        <dbReference type="PROSITE-ProRule" id="PRU00552"/>
    </source>
</evidence>
<dbReference type="CDD" id="cd18787">
    <property type="entry name" value="SF2_C_DEAD"/>
    <property type="match status" value="1"/>
</dbReference>
<comment type="similarity">
    <text evidence="5 7">Belongs to the DEAD box helicase family.</text>
</comment>
<evidence type="ECO:0000313" key="13">
    <source>
        <dbReference type="Proteomes" id="UP000000593"/>
    </source>
</evidence>
<evidence type="ECO:0000256" key="3">
    <source>
        <dbReference type="ARBA" id="ARBA00022806"/>
    </source>
</evidence>
<dbReference type="PANTHER" id="PTHR47959">
    <property type="entry name" value="ATP-DEPENDENT RNA HELICASE RHLE-RELATED"/>
    <property type="match status" value="1"/>
</dbReference>
<sequence>MCELSHIKVEILLIVNSESERFYRSIILHFKDLGLDPRLLKKLTHLGFERATEIQRTAVPVAIMGKDVLASSKTGSGKTLAFLLPAMQRMYRGKPFTRRDQRVLILTPTRELAKQVFAQLRTLNAGTPYDGALIVGGENFNDQVKEFRKDPMFVVATPGRFADHLEHRSTSLDGLEMLILDEADRMLDLGFAPQLRRIHELANHRRRQTLMFSATMDNEDVIEMASEMLNAPKRLSIGSSNEEHTDITQRFYLCDHLDHKQALLDKVLETEDYNQVIIFTATRADTDRLTAELNERKLKAVALSGNLNQNQRNSIMSQFERVCHKILVTTDVASRGLDIEGVSHVINFDMPKHAEEYVHRVGRTGRAGNKGDAISLVGPKDWKSFKSVEAYLQQSISFSVFEGLAGKFKGLKPAPKKKFIKKKPTDQKASAAKKSTAPKAKKKVDKRFYDNVAVGENVFKPKKKRNVDVSKDDA</sequence>
<dbReference type="eggNOG" id="COG0513">
    <property type="taxonomic scope" value="Bacteria"/>
</dbReference>
<keyword evidence="3 7" id="KW-0347">Helicase</keyword>
<dbReference type="InterPro" id="IPR044742">
    <property type="entry name" value="DEAD/DEAH_RhlB"/>
</dbReference>
<evidence type="ECO:0000256" key="8">
    <source>
        <dbReference type="SAM" id="MobiDB-lite"/>
    </source>
</evidence>
<feature type="domain" description="Helicase C-terminal" evidence="10">
    <location>
        <begin position="262"/>
        <end position="412"/>
    </location>
</feature>
<dbReference type="InterPro" id="IPR000629">
    <property type="entry name" value="RNA-helicase_DEAD-box_CS"/>
</dbReference>
<dbReference type="SUPFAM" id="SSF52540">
    <property type="entry name" value="P-loop containing nucleoside triphosphate hydrolases"/>
    <property type="match status" value="1"/>
</dbReference>
<evidence type="ECO:0000256" key="1">
    <source>
        <dbReference type="ARBA" id="ARBA00022741"/>
    </source>
</evidence>
<dbReference type="GO" id="GO:0003724">
    <property type="term" value="F:RNA helicase activity"/>
    <property type="evidence" value="ECO:0007669"/>
    <property type="project" value="InterPro"/>
</dbReference>
<evidence type="ECO:0000313" key="12">
    <source>
        <dbReference type="EMBL" id="CAG22854.1"/>
    </source>
</evidence>
<dbReference type="SMART" id="SM00490">
    <property type="entry name" value="HELICc"/>
    <property type="match status" value="1"/>
</dbReference>
<keyword evidence="2 7" id="KW-0378">Hydrolase</keyword>
<dbReference type="InterPro" id="IPR027417">
    <property type="entry name" value="P-loop_NTPase"/>
</dbReference>
<keyword evidence="4 7" id="KW-0067">ATP-binding</keyword>
<dbReference type="GO" id="GO:0003676">
    <property type="term" value="F:nucleic acid binding"/>
    <property type="evidence" value="ECO:0007669"/>
    <property type="project" value="InterPro"/>
</dbReference>
<dbReference type="InterPro" id="IPR011545">
    <property type="entry name" value="DEAD/DEAH_box_helicase_dom"/>
</dbReference>
<dbReference type="InterPro" id="IPR001650">
    <property type="entry name" value="Helicase_C-like"/>
</dbReference>
<dbReference type="Proteomes" id="UP000000593">
    <property type="component" value="Chromosome 2"/>
</dbReference>
<dbReference type="SMART" id="SM00487">
    <property type="entry name" value="DEXDc"/>
    <property type="match status" value="1"/>
</dbReference>
<feature type="region of interest" description="Disordered" evidence="8">
    <location>
        <begin position="420"/>
        <end position="443"/>
    </location>
</feature>
<name>Q6LIM6_PHOPR</name>
<dbReference type="PROSITE" id="PS51192">
    <property type="entry name" value="HELICASE_ATP_BIND_1"/>
    <property type="match status" value="1"/>
</dbReference>
<dbReference type="GO" id="GO:0005524">
    <property type="term" value="F:ATP binding"/>
    <property type="evidence" value="ECO:0007669"/>
    <property type="project" value="UniProtKB-KW"/>
</dbReference>
<dbReference type="PANTHER" id="PTHR47959:SF17">
    <property type="entry name" value="ATP-DEPENDENT RNA HELICASE DEAD BOX FAMILY"/>
    <property type="match status" value="1"/>
</dbReference>
<dbReference type="GO" id="GO:0016787">
    <property type="term" value="F:hydrolase activity"/>
    <property type="evidence" value="ECO:0007669"/>
    <property type="project" value="UniProtKB-KW"/>
</dbReference>
<evidence type="ECO:0000259" key="9">
    <source>
        <dbReference type="PROSITE" id="PS51192"/>
    </source>
</evidence>
<evidence type="ECO:0000256" key="5">
    <source>
        <dbReference type="ARBA" id="ARBA00038437"/>
    </source>
</evidence>
<proteinExistence type="inferred from homology"/>